<dbReference type="GO" id="GO:0034213">
    <property type="term" value="P:quinolinate catabolic process"/>
    <property type="evidence" value="ECO:0007669"/>
    <property type="project" value="TreeGrafter"/>
</dbReference>
<feature type="domain" description="Quinolinate phosphoribosyl transferase C-terminal" evidence="6">
    <location>
        <begin position="108"/>
        <end position="276"/>
    </location>
</feature>
<comment type="similarity">
    <text evidence="1 5">Belongs to the NadC/ModD family.</text>
</comment>
<evidence type="ECO:0000256" key="5">
    <source>
        <dbReference type="PIRNR" id="PIRNR006250"/>
    </source>
</evidence>
<name>A0A1L7AF96_9PROT</name>
<dbReference type="GO" id="GO:0005737">
    <property type="term" value="C:cytoplasm"/>
    <property type="evidence" value="ECO:0007669"/>
    <property type="project" value="TreeGrafter"/>
</dbReference>
<dbReference type="RefSeq" id="WP_075798304.1">
    <property type="nucleotide sequence ID" value="NZ_CP015583.1"/>
</dbReference>
<dbReference type="PANTHER" id="PTHR32179">
    <property type="entry name" value="NICOTINATE-NUCLEOTIDE PYROPHOSPHORYLASE [CARBOXYLATING]"/>
    <property type="match status" value="1"/>
</dbReference>
<dbReference type="Gene3D" id="3.90.1170.20">
    <property type="entry name" value="Quinolinate phosphoribosyl transferase, N-terminal domain"/>
    <property type="match status" value="1"/>
</dbReference>
<dbReference type="eggNOG" id="COG0157">
    <property type="taxonomic scope" value="Bacteria"/>
</dbReference>
<dbReference type="SUPFAM" id="SSF51690">
    <property type="entry name" value="Nicotinate/Quinolinate PRTase C-terminal domain-like"/>
    <property type="match status" value="1"/>
</dbReference>
<feature type="domain" description="Quinolinate phosphoribosyl transferase N-terminal" evidence="7">
    <location>
        <begin position="22"/>
        <end position="106"/>
    </location>
</feature>
<dbReference type="PIRSF" id="PIRSF006250">
    <property type="entry name" value="NadC_ModD"/>
    <property type="match status" value="1"/>
</dbReference>
<proteinExistence type="inferred from homology"/>
<dbReference type="InterPro" id="IPR013785">
    <property type="entry name" value="Aldolase_TIM"/>
</dbReference>
<evidence type="ECO:0000256" key="4">
    <source>
        <dbReference type="ARBA" id="ARBA00022679"/>
    </source>
</evidence>
<dbReference type="KEGG" id="rgi:RGI145_10525"/>
<evidence type="ECO:0000256" key="1">
    <source>
        <dbReference type="ARBA" id="ARBA00009400"/>
    </source>
</evidence>
<dbReference type="GO" id="GO:0004514">
    <property type="term" value="F:nicotinate-nucleotide diphosphorylase (carboxylating) activity"/>
    <property type="evidence" value="ECO:0007669"/>
    <property type="project" value="InterPro"/>
</dbReference>
<evidence type="ECO:0000256" key="2">
    <source>
        <dbReference type="ARBA" id="ARBA00019205"/>
    </source>
</evidence>
<dbReference type="InterPro" id="IPR036068">
    <property type="entry name" value="Nicotinate_pribotase-like_C"/>
</dbReference>
<accession>A0A1L7AF96</accession>
<dbReference type="EMBL" id="CP015583">
    <property type="protein sequence ID" value="APT57466.1"/>
    <property type="molecule type" value="Genomic_DNA"/>
</dbReference>
<dbReference type="InterPro" id="IPR037128">
    <property type="entry name" value="Quinolinate_PRibosylTase_N_sf"/>
</dbReference>
<sequence>MSFTIPTARLESMLQEDSPYGDLTTLGLGIGELHGRLSMTAGALMTVCCTEEAETLFRLAGCEEVQSFCRSGAQVEEGSPILQARGPASALHRATKTAQTLLELTSGIATAAARLRATARQIHPEIAVACTRKHLPGAKDVMLRAITAGGCVPHRLGLSDSVLVFAQHRGFLGRQPPHLWVAQLRAAQPERKIAVEAGNVDEAVQFAHSGADILQCDKFSPEQIGEVVRALNGHPQRPVLIATGGIGDRNIADYARAGVDVIATSAPYTAPPLDVRVTIERNGR</sequence>
<dbReference type="STRING" id="257708.RGI145_10525"/>
<dbReference type="InterPro" id="IPR022412">
    <property type="entry name" value="Quinolinate_PRibosylTrfase_N"/>
</dbReference>
<dbReference type="NCBIfam" id="TIGR01334">
    <property type="entry name" value="modD"/>
    <property type="match status" value="1"/>
</dbReference>
<dbReference type="AlphaFoldDB" id="A0A1L7AF96"/>
<dbReference type="CDD" id="cd01573">
    <property type="entry name" value="modD_like"/>
    <property type="match status" value="1"/>
</dbReference>
<organism evidence="8 9">
    <name type="scientific">Roseomonas gilardii</name>
    <dbReference type="NCBI Taxonomy" id="257708"/>
    <lineage>
        <taxon>Bacteria</taxon>
        <taxon>Pseudomonadati</taxon>
        <taxon>Pseudomonadota</taxon>
        <taxon>Alphaproteobacteria</taxon>
        <taxon>Acetobacterales</taxon>
        <taxon>Roseomonadaceae</taxon>
        <taxon>Roseomonas</taxon>
    </lineage>
</organism>
<dbReference type="Pfam" id="PF02749">
    <property type="entry name" value="QRPTase_N"/>
    <property type="match status" value="1"/>
</dbReference>
<reference evidence="8 9" key="1">
    <citation type="submission" date="2016-05" db="EMBL/GenBank/DDBJ databases">
        <title>Complete Genome and Methylome Analysis of Psychrotrophic Bacterial Isolates from Antarctic Lake Untersee.</title>
        <authorList>
            <person name="Fomenkov A."/>
            <person name="Akimov V.N."/>
            <person name="Vasilyeva L.V."/>
            <person name="Andersen D."/>
            <person name="Vincze T."/>
            <person name="Roberts R.J."/>
        </authorList>
    </citation>
    <scope>NUCLEOTIDE SEQUENCE [LARGE SCALE GENOMIC DNA]</scope>
    <source>
        <strain evidence="8 9">U14-5</strain>
    </source>
</reference>
<protein>
    <recommendedName>
        <fullName evidence="2">Putative pyrophosphorylase ModD</fullName>
    </recommendedName>
</protein>
<evidence type="ECO:0000259" key="7">
    <source>
        <dbReference type="Pfam" id="PF02749"/>
    </source>
</evidence>
<dbReference type="FunFam" id="3.20.20.70:FF:000030">
    <property type="entry name" value="Nicotinate-nucleotide pyrophosphorylase, carboxylating"/>
    <property type="match status" value="1"/>
</dbReference>
<dbReference type="Gene3D" id="3.20.20.70">
    <property type="entry name" value="Aldolase class I"/>
    <property type="match status" value="1"/>
</dbReference>
<keyword evidence="4 5" id="KW-0808">Transferase</keyword>
<dbReference type="GO" id="GO:0009435">
    <property type="term" value="P:NAD+ biosynthetic process"/>
    <property type="evidence" value="ECO:0007669"/>
    <property type="project" value="InterPro"/>
</dbReference>
<keyword evidence="3 5" id="KW-0328">Glycosyltransferase</keyword>
<evidence type="ECO:0000259" key="6">
    <source>
        <dbReference type="Pfam" id="PF01729"/>
    </source>
</evidence>
<evidence type="ECO:0000256" key="3">
    <source>
        <dbReference type="ARBA" id="ARBA00022676"/>
    </source>
</evidence>
<dbReference type="InterPro" id="IPR006242">
    <property type="entry name" value="ModD"/>
</dbReference>
<evidence type="ECO:0000313" key="9">
    <source>
        <dbReference type="Proteomes" id="UP000185494"/>
    </source>
</evidence>
<dbReference type="PANTHER" id="PTHR32179:SF4">
    <property type="entry name" value="PYROPHOSPHORYLASE MODD-RELATED"/>
    <property type="match status" value="1"/>
</dbReference>
<dbReference type="Proteomes" id="UP000185494">
    <property type="component" value="Chromosome 1"/>
</dbReference>
<dbReference type="SUPFAM" id="SSF54675">
    <property type="entry name" value="Nicotinate/Quinolinate PRTase N-terminal domain-like"/>
    <property type="match status" value="1"/>
</dbReference>
<gene>
    <name evidence="8" type="ORF">RGI145_10525</name>
</gene>
<dbReference type="InterPro" id="IPR027277">
    <property type="entry name" value="NadC/ModD"/>
</dbReference>
<evidence type="ECO:0000313" key="8">
    <source>
        <dbReference type="EMBL" id="APT57466.1"/>
    </source>
</evidence>
<dbReference type="InterPro" id="IPR002638">
    <property type="entry name" value="Quinolinate_PRibosylTrfase_C"/>
</dbReference>
<dbReference type="Pfam" id="PF01729">
    <property type="entry name" value="QRPTase_C"/>
    <property type="match status" value="1"/>
</dbReference>